<evidence type="ECO:0000313" key="3">
    <source>
        <dbReference type="Proteomes" id="UP000008549"/>
    </source>
</evidence>
<dbReference type="InterPro" id="IPR009422">
    <property type="entry name" value="Gemin6"/>
</dbReference>
<dbReference type="InParanoid" id="A8Y1Y7"/>
<name>A8Y1Y7_CAEBR</name>
<evidence type="ECO:0000259" key="1">
    <source>
        <dbReference type="PROSITE" id="PS52001"/>
    </source>
</evidence>
<dbReference type="InterPro" id="IPR047574">
    <property type="entry name" value="AD"/>
</dbReference>
<accession>A8Y1Y7</accession>
<dbReference type="PROSITE" id="PS52001">
    <property type="entry name" value="AD"/>
    <property type="match status" value="1"/>
</dbReference>
<proteinExistence type="predicted"/>
<evidence type="ECO:0000313" key="4">
    <source>
        <dbReference type="WormBase" id="CBG22276"/>
    </source>
</evidence>
<dbReference type="RefSeq" id="XP_045097533.1">
    <property type="nucleotide sequence ID" value="XM_045242370.1"/>
</dbReference>
<sequence length="171" mass="19301">MSKLSDHQAYDLLGHEIRVVLDTGDSRKDATTSGRLMTRDPVCQALVLAKIEEKNGTIETIEWIPSCSVKSVESISEPTQEINEEIDRYFAEEVGGANESDEDIQKRCELLTCLKVVNYLKSHHLDVVENPNGTWIIGQCVRFEAPYHVANLYCDQPIVLKRITKLLEGIQ</sequence>
<dbReference type="GO" id="GO:0005634">
    <property type="term" value="C:nucleus"/>
    <property type="evidence" value="ECO:0007669"/>
    <property type="project" value="InterPro"/>
</dbReference>
<dbReference type="eggNOG" id="ENOG502SDJK">
    <property type="taxonomic scope" value="Eukaryota"/>
</dbReference>
<gene>
    <name evidence="2 4" type="ORF">CBG22276</name>
    <name evidence="2" type="ORF">CBG_22276</name>
</gene>
<dbReference type="Gene3D" id="2.30.30.100">
    <property type="match status" value="1"/>
</dbReference>
<dbReference type="GO" id="GO:0032797">
    <property type="term" value="C:SMN complex"/>
    <property type="evidence" value="ECO:0000318"/>
    <property type="project" value="GO_Central"/>
</dbReference>
<dbReference type="GO" id="GO:0000245">
    <property type="term" value="P:spliceosomal complex assembly"/>
    <property type="evidence" value="ECO:0007669"/>
    <property type="project" value="InterPro"/>
</dbReference>
<dbReference type="PANTHER" id="PTHR14710">
    <property type="entry name" value="GEM-ASSOCIATED PROTEIN 6"/>
    <property type="match status" value="1"/>
</dbReference>
<dbReference type="CTD" id="8581021"/>
<dbReference type="OMA" id="IEWIPSC"/>
<reference evidence="2 3" key="2">
    <citation type="journal article" date="2011" name="PLoS Genet.">
        <title>Caenorhabditis briggsae recombinant inbred line genotypes reveal inter-strain incompatibility and the evolution of recombination.</title>
        <authorList>
            <person name="Ross J.A."/>
            <person name="Koboldt D.C."/>
            <person name="Staisch J.E."/>
            <person name="Chamberlin H.M."/>
            <person name="Gupta B.P."/>
            <person name="Miller R.D."/>
            <person name="Baird S.E."/>
            <person name="Haag E.S."/>
        </authorList>
    </citation>
    <scope>NUCLEOTIDE SEQUENCE [LARGE SCALE GENOMIC DNA]</scope>
    <source>
        <strain evidence="2 3">AF16</strain>
    </source>
</reference>
<dbReference type="EMBL" id="HE601428">
    <property type="protein sequence ID" value="CAP38907.2"/>
    <property type="molecule type" value="Genomic_DNA"/>
</dbReference>
<dbReference type="STRING" id="6238.A8Y1Y7"/>
<dbReference type="FunCoup" id="A8Y1Y7">
    <property type="interactions" value="19"/>
</dbReference>
<dbReference type="PANTHER" id="PTHR14710:SF2">
    <property type="entry name" value="GEM-ASSOCIATED PROTEIN 6"/>
    <property type="match status" value="1"/>
</dbReference>
<dbReference type="KEGG" id="cbr:CBG_22276"/>
<evidence type="ECO:0000313" key="2">
    <source>
        <dbReference type="EMBL" id="CAP38907.2"/>
    </source>
</evidence>
<dbReference type="FunFam" id="2.30.30.100:FF:000168">
    <property type="entry name" value="Protein CBG22276"/>
    <property type="match status" value="1"/>
</dbReference>
<dbReference type="GO" id="GO:0000387">
    <property type="term" value="P:spliceosomal snRNP assembly"/>
    <property type="evidence" value="ECO:0000318"/>
    <property type="project" value="GO_Central"/>
</dbReference>
<keyword evidence="3" id="KW-1185">Reference proteome</keyword>
<dbReference type="AlphaFoldDB" id="A8Y1Y7"/>
<dbReference type="Proteomes" id="UP000008549">
    <property type="component" value="Unassembled WGS sequence"/>
</dbReference>
<organism evidence="2 3">
    <name type="scientific">Caenorhabditis briggsae</name>
    <dbReference type="NCBI Taxonomy" id="6238"/>
    <lineage>
        <taxon>Eukaryota</taxon>
        <taxon>Metazoa</taxon>
        <taxon>Ecdysozoa</taxon>
        <taxon>Nematoda</taxon>
        <taxon>Chromadorea</taxon>
        <taxon>Rhabditida</taxon>
        <taxon>Rhabditina</taxon>
        <taxon>Rhabditomorpha</taxon>
        <taxon>Rhabditoidea</taxon>
        <taxon>Rhabditidae</taxon>
        <taxon>Peloderinae</taxon>
        <taxon>Caenorhabditis</taxon>
    </lineage>
</organism>
<reference evidence="2 3" key="1">
    <citation type="journal article" date="2003" name="PLoS Biol.">
        <title>The genome sequence of Caenorhabditis briggsae: a platform for comparative genomics.</title>
        <authorList>
            <person name="Stein L.D."/>
            <person name="Bao Z."/>
            <person name="Blasiar D."/>
            <person name="Blumenthal T."/>
            <person name="Brent M.R."/>
            <person name="Chen N."/>
            <person name="Chinwalla A."/>
            <person name="Clarke L."/>
            <person name="Clee C."/>
            <person name="Coghlan A."/>
            <person name="Coulson A."/>
            <person name="D'Eustachio P."/>
            <person name="Fitch D.H."/>
            <person name="Fulton L.A."/>
            <person name="Fulton R.E."/>
            <person name="Griffiths-Jones S."/>
            <person name="Harris T.W."/>
            <person name="Hillier L.W."/>
            <person name="Kamath R."/>
            <person name="Kuwabara P.E."/>
            <person name="Mardis E.R."/>
            <person name="Marra M.A."/>
            <person name="Miner T.L."/>
            <person name="Minx P."/>
            <person name="Mullikin J.C."/>
            <person name="Plumb R.W."/>
            <person name="Rogers J."/>
            <person name="Schein J.E."/>
            <person name="Sohrmann M."/>
            <person name="Spieth J."/>
            <person name="Stajich J.E."/>
            <person name="Wei C."/>
            <person name="Willey D."/>
            <person name="Wilson R.K."/>
            <person name="Durbin R."/>
            <person name="Waterston R.H."/>
        </authorList>
    </citation>
    <scope>NUCLEOTIDE SEQUENCE [LARGE SCALE GENOMIC DNA]</scope>
    <source>
        <strain evidence="2 3">AF16</strain>
    </source>
</reference>
<dbReference type="GeneID" id="8581021"/>
<dbReference type="HOGENOM" id="CLU_1587988_0_0_1"/>
<feature type="domain" description="AD" evidence="1">
    <location>
        <begin position="71"/>
        <end position="171"/>
    </location>
</feature>
<dbReference type="WormBase" id="CBG22276">
    <property type="protein sequence ID" value="CBP41158"/>
    <property type="gene ID" value="WBGene00040877"/>
</dbReference>
<protein>
    <submittedName>
        <fullName evidence="2">Protein CBG22276</fullName>
    </submittedName>
</protein>